<dbReference type="GO" id="GO:0006508">
    <property type="term" value="P:proteolysis"/>
    <property type="evidence" value="ECO:0007669"/>
    <property type="project" value="InterPro"/>
</dbReference>
<dbReference type="InterPro" id="IPR049883">
    <property type="entry name" value="NOTCH1_EGF-like"/>
</dbReference>
<evidence type="ECO:0000256" key="8">
    <source>
        <dbReference type="ARBA" id="ARBA00024195"/>
    </source>
</evidence>
<dbReference type="CDD" id="cd00054">
    <property type="entry name" value="EGF_CA"/>
    <property type="match status" value="4"/>
</dbReference>
<dbReference type="PROSITE" id="PS00022">
    <property type="entry name" value="EGF_1"/>
    <property type="match status" value="2"/>
</dbReference>
<comment type="caution">
    <text evidence="9">Lacks conserved residue(s) required for the propagation of feature annotation.</text>
</comment>
<keyword evidence="13" id="KW-1185">Reference proteome</keyword>
<dbReference type="Proteomes" id="UP000001307">
    <property type="component" value="Unassembled WGS sequence"/>
</dbReference>
<dbReference type="GO" id="GO:0005509">
    <property type="term" value="F:calcium ion binding"/>
    <property type="evidence" value="ECO:0007669"/>
    <property type="project" value="InterPro"/>
</dbReference>
<dbReference type="PROSITE" id="PS50026">
    <property type="entry name" value="EGF_3"/>
    <property type="match status" value="4"/>
</dbReference>
<sequence length="1248" mass="134801">MATNTIVNDICLLKTDRPIKWTDRVSPICLPEQVGGPDVGEFCKVAGWGDTMGTPGLNQFNLNEVAVPIISYETCQNWYDDEMVRIYEKEHLCAGYEQGTMDACQGDSGGPFVCYEQQEDGKRDPYLQGVVSFGVGCADAKNPGVYTRCECELGWAGRLCDREIPQCEVMFQESAGTRFIGLGHLGISLGGGGGFRGKRDANTTQLGRSLMSAGIDRGLPGLSDRIVGGEVSVAGAWPWIVQIADNYGQYCSGVIIDKHFVLTAKPCVTNSKPEDLYVIVGGFQINTDEATRAVHSISSITCNTNVINLADGICVLHIAQEMSFNNYVQPMCLPDKDIQFSEGSRCYMAGWGETMLDGNNNMLHELDMPLFSDTMCKNHFTQNNIRGYYNDIHMCAGYFDNRGGCTGDAGGPLMCLHGGMPYLAGILSWSEGCRMDSTPAVFSDISFQKDFIDSVIDNPCTGDPCENGGHCELNSAGGYTCRCIDDYSGNTCSLDLKMIDDCADQPCQNGGICEDNIGGYTCTCQEGFYGDSCENMQTFCRDSNVFITQGPRATYPWAVFLIMQAGRSNIGTPFCTGSIIDERHILTTASCVFNTDKSLIGVEYGVEGPEPVLSEAVSDVFVHPLYSFYEFNSKAADIAIIRLSHTIEFNNFVQPACLSDEVDTPVGKQCKVLGIQGDGNIGEANVNTIGLDYCENSLKNIHHKCFTYADSNRDICNSGVGASVWCVDELMQPVIHGLTAFGQSCSEEGTPGVSTNIGYFRAWIIQITSQDGPSCAENDCEGVCVEQKYNDEFVVQYPGYICQGIDPCEDGVDTCPTQSSCHTKPEEENGFSCDCAVGLILEDNTCVDIDECRDENSCGVNQTCVNTEGSFSCICSEGFESTEQGCVDIDECLEEDTCGEGAICTNNLGAAATCSCSEGLEGNAYKKCDYPPQFCSHPRVDGAVTGNVVLTGCLPPFKDGSVCNPRCGRSGYVISTGVDSITCNCVQPDGGCEWSGHDISCVNKKRMTTAPPTTVSTAATVPTFAPTCEPLNDLYPSFPKVRLECNTVDGRATAGANCKVFCITGGARSSVNEVNCLCKGTKCKWEEWKALKKNEIKCIDPNAKPVVTGCNVKKDIGKYLGDGVVLGCDEIFSKSCSVGCAERSASPNLKKLNCKCKSKKGKTKCKLKETKKLKKLDGLTCAVGTGRGRKISRNDRPAMQDLSCPNPYEKYGEGFEYGVLMECDNFDFGGKCVLSCNGTPSGLGLIHF</sequence>
<feature type="domain" description="Peptidase S1" evidence="11">
    <location>
        <begin position="547"/>
        <end position="769"/>
    </location>
</feature>
<evidence type="ECO:0000259" key="10">
    <source>
        <dbReference type="PROSITE" id="PS50026"/>
    </source>
</evidence>
<dbReference type="GO" id="GO:0005576">
    <property type="term" value="C:extracellular region"/>
    <property type="evidence" value="ECO:0007669"/>
    <property type="project" value="UniProtKB-SubCell"/>
</dbReference>
<dbReference type="EMBL" id="FN653230">
    <property type="protein sequence ID" value="CBY13868.1"/>
    <property type="molecule type" value="Genomic_DNA"/>
</dbReference>
<dbReference type="PROSITE" id="PS01186">
    <property type="entry name" value="EGF_2"/>
    <property type="match status" value="2"/>
</dbReference>
<dbReference type="SUPFAM" id="SSF50494">
    <property type="entry name" value="Trypsin-like serine proteases"/>
    <property type="match status" value="3"/>
</dbReference>
<dbReference type="PROSITE" id="PS00135">
    <property type="entry name" value="TRYPSIN_SER"/>
    <property type="match status" value="1"/>
</dbReference>
<dbReference type="InterPro" id="IPR033116">
    <property type="entry name" value="TRYPSIN_SER"/>
</dbReference>
<evidence type="ECO:0000256" key="3">
    <source>
        <dbReference type="ARBA" id="ARBA00022536"/>
    </source>
</evidence>
<dbReference type="Pfam" id="PF07645">
    <property type="entry name" value="EGF_CA"/>
    <property type="match status" value="1"/>
</dbReference>
<dbReference type="SUPFAM" id="SSF57196">
    <property type="entry name" value="EGF/Laminin"/>
    <property type="match status" value="3"/>
</dbReference>
<feature type="domain" description="EGF-like" evidence="10">
    <location>
        <begin position="498"/>
        <end position="534"/>
    </location>
</feature>
<evidence type="ECO:0000313" key="13">
    <source>
        <dbReference type="Proteomes" id="UP000001307"/>
    </source>
</evidence>
<feature type="domain" description="EGF-like" evidence="10">
    <location>
        <begin position="456"/>
        <end position="493"/>
    </location>
</feature>
<accession>E4XW13</accession>
<dbReference type="PROSITE" id="PS50240">
    <property type="entry name" value="TRYPSIN_DOM"/>
    <property type="match status" value="3"/>
</dbReference>
<feature type="disulfide bond" evidence="9">
    <location>
        <begin position="524"/>
        <end position="533"/>
    </location>
</feature>
<dbReference type="InterPro" id="IPR000152">
    <property type="entry name" value="EGF-type_Asp/Asn_hydroxyl_site"/>
</dbReference>
<dbReference type="InterPro" id="IPR009030">
    <property type="entry name" value="Growth_fac_rcpt_cys_sf"/>
</dbReference>
<reference evidence="12" key="1">
    <citation type="journal article" date="2010" name="Science">
        <title>Plasticity of animal genome architecture unmasked by rapid evolution of a pelagic tunicate.</title>
        <authorList>
            <person name="Denoeud F."/>
            <person name="Henriet S."/>
            <person name="Mungpakdee S."/>
            <person name="Aury J.M."/>
            <person name="Da Silva C."/>
            <person name="Brinkmann H."/>
            <person name="Mikhaleva J."/>
            <person name="Olsen L.C."/>
            <person name="Jubin C."/>
            <person name="Canestro C."/>
            <person name="Bouquet J.M."/>
            <person name="Danks G."/>
            <person name="Poulain J."/>
            <person name="Campsteijn C."/>
            <person name="Adamski M."/>
            <person name="Cross I."/>
            <person name="Yadetie F."/>
            <person name="Muffato M."/>
            <person name="Louis A."/>
            <person name="Butcher S."/>
            <person name="Tsagkogeorga G."/>
            <person name="Konrad A."/>
            <person name="Singh S."/>
            <person name="Jensen M.F."/>
            <person name="Cong E.H."/>
            <person name="Eikeseth-Otteraa H."/>
            <person name="Noel B."/>
            <person name="Anthouard V."/>
            <person name="Porcel B.M."/>
            <person name="Kachouri-Lafond R."/>
            <person name="Nishino A."/>
            <person name="Ugolini M."/>
            <person name="Chourrout P."/>
            <person name="Nishida H."/>
            <person name="Aasland R."/>
            <person name="Huzurbazar S."/>
            <person name="Westhof E."/>
            <person name="Delsuc F."/>
            <person name="Lehrach H."/>
            <person name="Reinhardt R."/>
            <person name="Weissenbach J."/>
            <person name="Roy S.W."/>
            <person name="Artiguenave F."/>
            <person name="Postlethwait J.H."/>
            <person name="Manak J.R."/>
            <person name="Thompson E.M."/>
            <person name="Jaillon O."/>
            <person name="Du Pasquier L."/>
            <person name="Boudinot P."/>
            <person name="Liberles D.A."/>
            <person name="Volff J.N."/>
            <person name="Philippe H."/>
            <person name="Lenhard B."/>
            <person name="Roest Crollius H."/>
            <person name="Wincker P."/>
            <person name="Chourrout D."/>
        </authorList>
    </citation>
    <scope>NUCLEOTIDE SEQUENCE [LARGE SCALE GENOMIC DNA]</scope>
</reference>
<feature type="domain" description="EGF-like" evidence="10">
    <location>
        <begin position="848"/>
        <end position="887"/>
    </location>
</feature>
<dbReference type="GO" id="GO:0004252">
    <property type="term" value="F:serine-type endopeptidase activity"/>
    <property type="evidence" value="ECO:0007669"/>
    <property type="project" value="InterPro"/>
</dbReference>
<evidence type="ECO:0000256" key="7">
    <source>
        <dbReference type="ARBA" id="ARBA00023180"/>
    </source>
</evidence>
<dbReference type="SMART" id="SM00179">
    <property type="entry name" value="EGF_CA"/>
    <property type="match status" value="4"/>
</dbReference>
<dbReference type="PROSITE" id="PS01187">
    <property type="entry name" value="EGF_CA"/>
    <property type="match status" value="1"/>
</dbReference>
<comment type="subcellular location">
    <subcellularLocation>
        <location evidence="1">Secreted</location>
    </subcellularLocation>
</comment>
<keyword evidence="7" id="KW-0325">Glycoprotein</keyword>
<dbReference type="AlphaFoldDB" id="E4XW13"/>
<protein>
    <submittedName>
        <fullName evidence="12">Uncharacterized protein</fullName>
    </submittedName>
</protein>
<dbReference type="FunFam" id="2.10.25.10:FF:000031">
    <property type="entry name" value="neurogenic locus notch homolog protein 3"/>
    <property type="match status" value="1"/>
</dbReference>
<keyword evidence="2" id="KW-0964">Secreted</keyword>
<organism evidence="12">
    <name type="scientific">Oikopleura dioica</name>
    <name type="common">Tunicate</name>
    <dbReference type="NCBI Taxonomy" id="34765"/>
    <lineage>
        <taxon>Eukaryota</taxon>
        <taxon>Metazoa</taxon>
        <taxon>Chordata</taxon>
        <taxon>Tunicata</taxon>
        <taxon>Appendicularia</taxon>
        <taxon>Copelata</taxon>
        <taxon>Oikopleuridae</taxon>
        <taxon>Oikopleura</taxon>
    </lineage>
</organism>
<evidence type="ECO:0000313" key="12">
    <source>
        <dbReference type="EMBL" id="CBY13868.1"/>
    </source>
</evidence>
<dbReference type="InterPro" id="IPR001881">
    <property type="entry name" value="EGF-like_Ca-bd_dom"/>
</dbReference>
<evidence type="ECO:0000256" key="5">
    <source>
        <dbReference type="ARBA" id="ARBA00022737"/>
    </source>
</evidence>
<feature type="disulfide bond" evidence="9">
    <location>
        <begin position="483"/>
        <end position="492"/>
    </location>
</feature>
<comment type="similarity">
    <text evidence="8">Belongs to the peptidase S1 family. CLIP subfamily.</text>
</comment>
<dbReference type="SMART" id="SM00020">
    <property type="entry name" value="Tryp_SPc"/>
    <property type="match status" value="3"/>
</dbReference>
<evidence type="ECO:0000256" key="1">
    <source>
        <dbReference type="ARBA" id="ARBA00004613"/>
    </source>
</evidence>
<gene>
    <name evidence="12" type="ORF">GSOID_T00006819001</name>
</gene>
<dbReference type="FunFam" id="2.40.10.10:FF:000002">
    <property type="entry name" value="Transmembrane protease serine"/>
    <property type="match status" value="2"/>
</dbReference>
<dbReference type="Gene3D" id="2.10.25.10">
    <property type="entry name" value="Laminin"/>
    <property type="match status" value="3"/>
</dbReference>
<name>E4XW13_OIKDI</name>
<dbReference type="OrthoDB" id="60866at2759"/>
<keyword evidence="4" id="KW-0732">Signal</keyword>
<evidence type="ECO:0000256" key="9">
    <source>
        <dbReference type="PROSITE-ProRule" id="PRU00076"/>
    </source>
</evidence>
<dbReference type="InterPro" id="IPR001254">
    <property type="entry name" value="Trypsin_dom"/>
</dbReference>
<dbReference type="InterPro" id="IPR009003">
    <property type="entry name" value="Peptidase_S1_PA"/>
</dbReference>
<dbReference type="InterPro" id="IPR018097">
    <property type="entry name" value="EGF_Ca-bd_CS"/>
</dbReference>
<proteinExistence type="inferred from homology"/>
<dbReference type="PROSITE" id="PS00010">
    <property type="entry name" value="ASX_HYDROXYL"/>
    <property type="match status" value="2"/>
</dbReference>
<keyword evidence="6 9" id="KW-1015">Disulfide bond</keyword>
<keyword evidence="3 9" id="KW-0245">EGF-like domain</keyword>
<dbReference type="InParanoid" id="E4XW13"/>
<dbReference type="PANTHER" id="PTHR24253:SF153">
    <property type="entry name" value="SERINE PROTEASE HEPSIN"/>
    <property type="match status" value="1"/>
</dbReference>
<dbReference type="Pfam" id="PF00008">
    <property type="entry name" value="EGF"/>
    <property type="match status" value="1"/>
</dbReference>
<feature type="domain" description="Peptidase S1" evidence="11">
    <location>
        <begin position="226"/>
        <end position="457"/>
    </location>
</feature>
<dbReference type="Gene3D" id="2.40.10.10">
    <property type="entry name" value="Trypsin-like serine proteases"/>
    <property type="match status" value="4"/>
</dbReference>
<dbReference type="InterPro" id="IPR000742">
    <property type="entry name" value="EGF"/>
</dbReference>
<evidence type="ECO:0000256" key="6">
    <source>
        <dbReference type="ARBA" id="ARBA00023157"/>
    </source>
</evidence>
<dbReference type="SMART" id="SM00181">
    <property type="entry name" value="EGF"/>
    <property type="match status" value="5"/>
</dbReference>
<dbReference type="SUPFAM" id="SSF57184">
    <property type="entry name" value="Growth factor receptor domain"/>
    <property type="match status" value="1"/>
</dbReference>
<dbReference type="InterPro" id="IPR043504">
    <property type="entry name" value="Peptidase_S1_PA_chymotrypsin"/>
</dbReference>
<evidence type="ECO:0000259" key="11">
    <source>
        <dbReference type="PROSITE" id="PS50240"/>
    </source>
</evidence>
<dbReference type="PANTHER" id="PTHR24253">
    <property type="entry name" value="TRANSMEMBRANE PROTEASE SERINE"/>
    <property type="match status" value="1"/>
</dbReference>
<dbReference type="CDD" id="cd00190">
    <property type="entry name" value="Tryp_SPc"/>
    <property type="match status" value="2"/>
</dbReference>
<feature type="domain" description="EGF-like" evidence="10">
    <location>
        <begin position="888"/>
        <end position="929"/>
    </location>
</feature>
<keyword evidence="5" id="KW-0677">Repeat</keyword>
<feature type="domain" description="Peptidase S1" evidence="11">
    <location>
        <begin position="1"/>
        <end position="161"/>
    </location>
</feature>
<dbReference type="FunFam" id="2.10.25.10:FF:000014">
    <property type="entry name" value="Latent-transforming growth factor beta-binding protein 3"/>
    <property type="match status" value="1"/>
</dbReference>
<evidence type="ECO:0000256" key="4">
    <source>
        <dbReference type="ARBA" id="ARBA00022729"/>
    </source>
</evidence>
<dbReference type="MEROPS" id="S01.079"/>
<dbReference type="Pfam" id="PF00089">
    <property type="entry name" value="Trypsin"/>
    <property type="match status" value="3"/>
</dbReference>
<evidence type="ECO:0000256" key="2">
    <source>
        <dbReference type="ARBA" id="ARBA00022525"/>
    </source>
</evidence>